<keyword evidence="4 10" id="KW-0645">Protease</keyword>
<dbReference type="PROSITE" id="PS00137">
    <property type="entry name" value="SUBTILASE_HIS"/>
    <property type="match status" value="1"/>
</dbReference>
<evidence type="ECO:0000256" key="7">
    <source>
        <dbReference type="ARBA" id="ARBA00022825"/>
    </source>
</evidence>
<evidence type="ECO:0000313" key="15">
    <source>
        <dbReference type="EMBL" id="TKX19062.1"/>
    </source>
</evidence>
<reference evidence="15 16" key="1">
    <citation type="submission" date="2018-02" db="EMBL/GenBank/DDBJ databases">
        <title>Draft genome sequences of Elsinoe sp., causing black scab on jojoba.</title>
        <authorList>
            <person name="Stodart B."/>
            <person name="Jeffress S."/>
            <person name="Ash G."/>
            <person name="Arun Chinnappa K."/>
        </authorList>
    </citation>
    <scope>NUCLEOTIDE SEQUENCE [LARGE SCALE GENOMIC DNA]</scope>
    <source>
        <strain evidence="15 16">Hillstone_2</strain>
    </source>
</reference>
<keyword evidence="2" id="KW-0134">Cell wall</keyword>
<dbReference type="EMBL" id="PTQR01000122">
    <property type="protein sequence ID" value="TKX19062.1"/>
    <property type="molecule type" value="Genomic_DNA"/>
</dbReference>
<dbReference type="PROSITE" id="PS00136">
    <property type="entry name" value="SUBTILASE_ASP"/>
    <property type="match status" value="1"/>
</dbReference>
<dbReference type="CDD" id="cd12148">
    <property type="entry name" value="fungal_TF_MHR"/>
    <property type="match status" value="1"/>
</dbReference>
<proteinExistence type="inferred from homology"/>
<dbReference type="Pfam" id="PF02225">
    <property type="entry name" value="PA"/>
    <property type="match status" value="1"/>
</dbReference>
<feature type="region of interest" description="Disordered" evidence="12">
    <location>
        <begin position="1006"/>
        <end position="1028"/>
    </location>
</feature>
<feature type="compositionally biased region" description="Polar residues" evidence="12">
    <location>
        <begin position="1012"/>
        <end position="1022"/>
    </location>
</feature>
<dbReference type="Proteomes" id="UP000308133">
    <property type="component" value="Unassembled WGS sequence"/>
</dbReference>
<evidence type="ECO:0000256" key="8">
    <source>
        <dbReference type="ARBA" id="ARBA00023242"/>
    </source>
</evidence>
<dbReference type="InterPro" id="IPR000209">
    <property type="entry name" value="Peptidase_S8/S53_dom"/>
</dbReference>
<evidence type="ECO:0000256" key="5">
    <source>
        <dbReference type="ARBA" id="ARBA00022729"/>
    </source>
</evidence>
<keyword evidence="5 13" id="KW-0732">Signal</keyword>
<dbReference type="GO" id="GO:0003677">
    <property type="term" value="F:DNA binding"/>
    <property type="evidence" value="ECO:0007669"/>
    <property type="project" value="InterPro"/>
</dbReference>
<keyword evidence="8" id="KW-0539">Nucleus</keyword>
<feature type="compositionally biased region" description="Low complexity" evidence="12">
    <location>
        <begin position="912"/>
        <end position="929"/>
    </location>
</feature>
<sequence length="1517" mass="161793">MGLLKVIALAAAAALPSTVLAATPELAPKVPGAYIVEFEDVHPTETFYSKLGDAGQAVEHRMDLNYDLFKGVSFKLKDTEDEETAAKKIEAMPEVRKLWPVRAYPIPRDEVVWTGNERTAAPASGLYKRQDAGNDTFSPHVMTQVDLLRARGIRGAGIKVAVIDTGIDYNHPALGGCFGPGCLVSFGTDLVGNGYNGFNTPVPDPDPYDNCEGHGTHVAGIIAAQNNPYGFTGAAPDVTIGAYRVFGCGGSAGNDVLIAAYNQAYQDGAKIITASIGGPSGWTEDPWATAVSRIVEAGVPCTVSAGNDGAQGQFYASTAANGKRVTSIASVDNVQAPRILLNATFIINNSTTDSFGWTQGNPAAWGNVSLPLWSVNYNTSDPANACEPLPDTTPDLSGYVVLVRRGSCTFVQKVTNIAAKGGKYIMFYNNADGASAVTAAVEGVVAIGMTTAAQGAEWIGLLANGSSITLNIVDPEFASQYPETGPNSATPGFLSTYTSWGPTYEVDVKQQFSSPGGIILSTYPLDLGGYAVLSGTSMACPLAAAVYALVSEVRGTFDPAILENVISATANPNLFNDGRTTSPYLAPVSQQGGGLIQAFDAAYATTLLSVSSISFNDTDNFADTQNFTIQNTGAEDVTFTLSHVPAGTFYTLDAGSIVPEVFPNTYDAAVATLEFSSKEVNVPAGGSAPVTIYADQPVGLDAARLPVYSGYIALNGTDGSSLSLPYLGVAGSMHSATVLDGANSHLSVSTDATSAPVAANTTFTIPASNSTATNGTAYPQLVTALVLGTPLLRIDVRPVGDAAGYLNVTDVLGVKTIGNIYGYPVEYQPRGTQTAKWNGLLADGNAAPAGTYEFVVRALRIFGERESAEEYDEAVTVPFTLNENKIDRIESRLASIEQLLRQSNSTKALDHTGQSSTTSTATSPSWNSSAPYTPSKDSNNHHAGPPSIKQPQEDTGLQADSTAAKVVLEESLERDPTISHDPQVGNALKTLRKLVSCAHIDIGTKADDLGPSSRSISGNGSERPSWDQVRPVIERVEREKPAAFSWMPTIWDDLCTKARSMYTRAEPVSPIDQVFVYSCMSNTCSEFSSMDFGEAADTNYQLSAVFSSLMLKTLKTVSLLITASLEAAEALLVAPSLSWDLICATAHMCQNLGYNRLARIKPSSDPLYDRKSILFWSVYAMERSMAIRLGRTPVTQDYDIDTPMIKPSEKIPATAIAMMRFWVDCGKIQGKICAQLYGPSVPAMGLEERARTAEGFADQLETIRQDRIAESGNITSLSSDPRGNQGTDLLLQGEDIIVYSTITVALYAIPSRHPRHFRALEAARKCLSINRAISRNCVDNVYAWTTYCHWVLMHTPLTPFTSVFCNIITHPEDSQSDLSLLEDFVSSLQSGRRLSQGIEKYFQLCSVFVQVAQAYVRAKKSQLGLMGHNQTPLQETAGDLQPAISEFDQHLSSLGFFGQQTGGAQVDACGVGGGGEEGGLWGTEQQQALLNDPGLLDWYSGNVSLYGLLEQDFYQAQ</sequence>
<feature type="compositionally biased region" description="Polar residues" evidence="12">
    <location>
        <begin position="949"/>
        <end position="960"/>
    </location>
</feature>
<evidence type="ECO:0000256" key="3">
    <source>
        <dbReference type="ARBA" id="ARBA00022525"/>
    </source>
</evidence>
<dbReference type="GO" id="GO:0008270">
    <property type="term" value="F:zinc ion binding"/>
    <property type="evidence" value="ECO:0007669"/>
    <property type="project" value="InterPro"/>
</dbReference>
<feature type="region of interest" description="Disordered" evidence="12">
    <location>
        <begin position="904"/>
        <end position="960"/>
    </location>
</feature>
<name>A0A4V6YAR1_9PEZI</name>
<evidence type="ECO:0000256" key="12">
    <source>
        <dbReference type="SAM" id="MobiDB-lite"/>
    </source>
</evidence>
<protein>
    <submittedName>
        <fullName evidence="15">Subtilase-like protein 4</fullName>
    </submittedName>
</protein>
<dbReference type="Pfam" id="PF06280">
    <property type="entry name" value="fn3_5"/>
    <property type="match status" value="1"/>
</dbReference>
<dbReference type="PROSITE" id="PS51892">
    <property type="entry name" value="SUBTILASE"/>
    <property type="match status" value="1"/>
</dbReference>
<evidence type="ECO:0000256" key="13">
    <source>
        <dbReference type="SAM" id="SignalP"/>
    </source>
</evidence>
<feature type="domain" description="Xylanolytic transcriptional activator regulatory" evidence="14">
    <location>
        <begin position="1138"/>
        <end position="1209"/>
    </location>
</feature>
<dbReference type="GO" id="GO:0004252">
    <property type="term" value="F:serine-type endopeptidase activity"/>
    <property type="evidence" value="ECO:0007669"/>
    <property type="project" value="UniProtKB-UniRule"/>
</dbReference>
<dbReference type="Gene3D" id="3.50.30.30">
    <property type="match status" value="1"/>
</dbReference>
<dbReference type="InterPro" id="IPR022398">
    <property type="entry name" value="Peptidase_S8_His-AS"/>
</dbReference>
<dbReference type="PROSITE" id="PS00138">
    <property type="entry name" value="SUBTILASE_SER"/>
    <property type="match status" value="1"/>
</dbReference>
<dbReference type="InterPro" id="IPR050131">
    <property type="entry name" value="Peptidase_S8_subtilisin-like"/>
</dbReference>
<feature type="active site" description="Charge relay system" evidence="9 10">
    <location>
        <position position="214"/>
    </location>
</feature>
<evidence type="ECO:0000256" key="2">
    <source>
        <dbReference type="ARBA" id="ARBA00022512"/>
    </source>
</evidence>
<dbReference type="SMART" id="SM00906">
    <property type="entry name" value="Fungal_trans"/>
    <property type="match status" value="1"/>
</dbReference>
<dbReference type="PRINTS" id="PR00723">
    <property type="entry name" value="SUBTILISIN"/>
</dbReference>
<dbReference type="InterPro" id="IPR034187">
    <property type="entry name" value="Peptidases_S8_5"/>
</dbReference>
<comment type="similarity">
    <text evidence="1 10 11">Belongs to the peptidase S8 family.</text>
</comment>
<dbReference type="InterPro" id="IPR003137">
    <property type="entry name" value="PA_domain"/>
</dbReference>
<dbReference type="PANTHER" id="PTHR43806:SF66">
    <property type="entry name" value="SERIN ENDOPEPTIDASE"/>
    <property type="match status" value="1"/>
</dbReference>
<evidence type="ECO:0000256" key="6">
    <source>
        <dbReference type="ARBA" id="ARBA00022801"/>
    </source>
</evidence>
<keyword evidence="3" id="KW-0964">Secreted</keyword>
<dbReference type="CDD" id="cd07489">
    <property type="entry name" value="Peptidases_S8_5"/>
    <property type="match status" value="1"/>
</dbReference>
<accession>A0A4V6YAR1</accession>
<evidence type="ECO:0000256" key="11">
    <source>
        <dbReference type="RuleBase" id="RU003355"/>
    </source>
</evidence>
<keyword evidence="6 10" id="KW-0378">Hydrolase</keyword>
<dbReference type="GO" id="GO:0016020">
    <property type="term" value="C:membrane"/>
    <property type="evidence" value="ECO:0007669"/>
    <property type="project" value="InterPro"/>
</dbReference>
<dbReference type="InterPro" id="IPR015500">
    <property type="entry name" value="Peptidase_S8_subtilisin-rel"/>
</dbReference>
<dbReference type="CDD" id="cd02124">
    <property type="entry name" value="PA_PoS1_like"/>
    <property type="match status" value="1"/>
</dbReference>
<dbReference type="InterPro" id="IPR046450">
    <property type="entry name" value="PA_dom_sf"/>
</dbReference>
<dbReference type="GO" id="GO:0006351">
    <property type="term" value="P:DNA-templated transcription"/>
    <property type="evidence" value="ECO:0007669"/>
    <property type="project" value="InterPro"/>
</dbReference>
<evidence type="ECO:0000259" key="14">
    <source>
        <dbReference type="SMART" id="SM00906"/>
    </source>
</evidence>
<dbReference type="InterPro" id="IPR010435">
    <property type="entry name" value="C5a/SBT2-like_Fn3"/>
</dbReference>
<dbReference type="Pfam" id="PF04082">
    <property type="entry name" value="Fungal_trans"/>
    <property type="match status" value="1"/>
</dbReference>
<evidence type="ECO:0000256" key="1">
    <source>
        <dbReference type="ARBA" id="ARBA00011073"/>
    </source>
</evidence>
<organism evidence="15 16">
    <name type="scientific">Elsinoe australis</name>
    <dbReference type="NCBI Taxonomy" id="40998"/>
    <lineage>
        <taxon>Eukaryota</taxon>
        <taxon>Fungi</taxon>
        <taxon>Dikarya</taxon>
        <taxon>Ascomycota</taxon>
        <taxon>Pezizomycotina</taxon>
        <taxon>Dothideomycetes</taxon>
        <taxon>Dothideomycetidae</taxon>
        <taxon>Myriangiales</taxon>
        <taxon>Elsinoaceae</taxon>
        <taxon>Elsinoe</taxon>
    </lineage>
</organism>
<keyword evidence="7 10" id="KW-0720">Serine protease</keyword>
<dbReference type="SUPFAM" id="SSF52025">
    <property type="entry name" value="PA domain"/>
    <property type="match status" value="1"/>
</dbReference>
<evidence type="ECO:0000256" key="4">
    <source>
        <dbReference type="ARBA" id="ARBA00022670"/>
    </source>
</evidence>
<feature type="active site" description="Charge relay system" evidence="9 10">
    <location>
        <position position="537"/>
    </location>
</feature>
<dbReference type="Pfam" id="PF00082">
    <property type="entry name" value="Peptidase_S8"/>
    <property type="match status" value="1"/>
</dbReference>
<dbReference type="GO" id="GO:0006508">
    <property type="term" value="P:proteolysis"/>
    <property type="evidence" value="ECO:0007669"/>
    <property type="project" value="UniProtKB-KW"/>
</dbReference>
<dbReference type="InterPro" id="IPR023827">
    <property type="entry name" value="Peptidase_S8_Asp-AS"/>
</dbReference>
<evidence type="ECO:0000313" key="16">
    <source>
        <dbReference type="Proteomes" id="UP000308133"/>
    </source>
</evidence>
<feature type="signal peptide" evidence="13">
    <location>
        <begin position="1"/>
        <end position="21"/>
    </location>
</feature>
<dbReference type="Gene3D" id="3.40.50.200">
    <property type="entry name" value="Peptidase S8/S53 domain"/>
    <property type="match status" value="1"/>
</dbReference>
<dbReference type="InterPro" id="IPR007219">
    <property type="entry name" value="XnlR_reg_dom"/>
</dbReference>
<dbReference type="SUPFAM" id="SSF52743">
    <property type="entry name" value="Subtilisin-like"/>
    <property type="match status" value="1"/>
</dbReference>
<comment type="caution">
    <text evidence="15">The sequence shown here is derived from an EMBL/GenBank/DDBJ whole genome shotgun (WGS) entry which is preliminary data.</text>
</comment>
<feature type="chain" id="PRO_5020421052" evidence="13">
    <location>
        <begin position="22"/>
        <end position="1517"/>
    </location>
</feature>
<dbReference type="InterPro" id="IPR036852">
    <property type="entry name" value="Peptidase_S8/S53_dom_sf"/>
</dbReference>
<dbReference type="PANTHER" id="PTHR43806">
    <property type="entry name" value="PEPTIDASE S8"/>
    <property type="match status" value="1"/>
</dbReference>
<gene>
    <name evidence="15" type="ORF">C1H76_8763</name>
</gene>
<feature type="active site" description="Charge relay system" evidence="9 10">
    <location>
        <position position="164"/>
    </location>
</feature>
<evidence type="ECO:0000256" key="10">
    <source>
        <dbReference type="PROSITE-ProRule" id="PRU01240"/>
    </source>
</evidence>
<dbReference type="InterPro" id="IPR023828">
    <property type="entry name" value="Peptidase_S8_Ser-AS"/>
</dbReference>
<evidence type="ECO:0000256" key="9">
    <source>
        <dbReference type="PIRSR" id="PIRSR615500-1"/>
    </source>
</evidence>